<keyword evidence="2" id="KW-1185">Reference proteome</keyword>
<dbReference type="EMBL" id="KZ613475">
    <property type="protein sequence ID" value="PMD23236.1"/>
    <property type="molecule type" value="Genomic_DNA"/>
</dbReference>
<protein>
    <submittedName>
        <fullName evidence="1">Uncharacterized protein</fullName>
    </submittedName>
</protein>
<dbReference type="AlphaFoldDB" id="A0A2J6QAD8"/>
<sequence length="343" mass="38634">MDKRSAQNIMNLPGTGLNSFSAPPSVVAPRKIILDRTKVQLEMEKACPKEFPLHSEAELRAILDEENKEWQKVDGELMAEREASSTTLLRIPESIDFHTYDIARNGLIYSPSASLSMRSHSPATNLIHNIEAWSKIRLYHLHQQFCEVVEFTFQMESWLCAGCLTPSTNVIVVCQTTSLWSHNLGYGMRNSSENIPPTILKRLTAGIQSHQTSKSNGPYCHILSEDTRGGPHTLPEKVREVRRAAFKKYQLRLIPVEEALGIFYKVLAPEKFAKSREQREFIVAGFTKYGLEYLPQLSEYQCHLFMARVKNKSVTNHKDEGDFGLAVETTFGNFAGGISAALS</sequence>
<name>A0A2J6QAD8_9HELO</name>
<dbReference type="Proteomes" id="UP000235672">
    <property type="component" value="Unassembled WGS sequence"/>
</dbReference>
<evidence type="ECO:0000313" key="1">
    <source>
        <dbReference type="EMBL" id="PMD23236.1"/>
    </source>
</evidence>
<evidence type="ECO:0000313" key="2">
    <source>
        <dbReference type="Proteomes" id="UP000235672"/>
    </source>
</evidence>
<accession>A0A2J6QAD8</accession>
<dbReference type="OrthoDB" id="10586934at2759"/>
<proteinExistence type="predicted"/>
<reference evidence="1 2" key="1">
    <citation type="submission" date="2016-05" db="EMBL/GenBank/DDBJ databases">
        <title>A degradative enzymes factory behind the ericoid mycorrhizal symbiosis.</title>
        <authorList>
            <consortium name="DOE Joint Genome Institute"/>
            <person name="Martino E."/>
            <person name="Morin E."/>
            <person name="Grelet G."/>
            <person name="Kuo A."/>
            <person name="Kohler A."/>
            <person name="Daghino S."/>
            <person name="Barry K."/>
            <person name="Choi C."/>
            <person name="Cichocki N."/>
            <person name="Clum A."/>
            <person name="Copeland A."/>
            <person name="Hainaut M."/>
            <person name="Haridas S."/>
            <person name="Labutti K."/>
            <person name="Lindquist E."/>
            <person name="Lipzen A."/>
            <person name="Khouja H.-R."/>
            <person name="Murat C."/>
            <person name="Ohm R."/>
            <person name="Olson A."/>
            <person name="Spatafora J."/>
            <person name="Veneault-Fourrey C."/>
            <person name="Henrissat B."/>
            <person name="Grigoriev I."/>
            <person name="Martin F."/>
            <person name="Perotto S."/>
        </authorList>
    </citation>
    <scope>NUCLEOTIDE SEQUENCE [LARGE SCALE GENOMIC DNA]</scope>
    <source>
        <strain evidence="1 2">UAMH 7357</strain>
    </source>
</reference>
<organism evidence="1 2">
    <name type="scientific">Hyaloscypha hepaticicola</name>
    <dbReference type="NCBI Taxonomy" id="2082293"/>
    <lineage>
        <taxon>Eukaryota</taxon>
        <taxon>Fungi</taxon>
        <taxon>Dikarya</taxon>
        <taxon>Ascomycota</taxon>
        <taxon>Pezizomycotina</taxon>
        <taxon>Leotiomycetes</taxon>
        <taxon>Helotiales</taxon>
        <taxon>Hyaloscyphaceae</taxon>
        <taxon>Hyaloscypha</taxon>
    </lineage>
</organism>
<gene>
    <name evidence="1" type="ORF">NA56DRAFT_747095</name>
</gene>